<protein>
    <submittedName>
        <fullName evidence="4">DNA-binding protein</fullName>
    </submittedName>
</protein>
<feature type="compositionally biased region" description="Low complexity" evidence="1">
    <location>
        <begin position="287"/>
        <end position="298"/>
    </location>
</feature>
<dbReference type="OrthoDB" id="9758724at2"/>
<evidence type="ECO:0000259" key="3">
    <source>
        <dbReference type="SMART" id="SM00278"/>
    </source>
</evidence>
<feature type="domain" description="Helix-hairpin-helix DNA-binding motif class 1" evidence="3">
    <location>
        <begin position="423"/>
        <end position="442"/>
    </location>
</feature>
<dbReference type="GO" id="GO:0006281">
    <property type="term" value="P:DNA repair"/>
    <property type="evidence" value="ECO:0007669"/>
    <property type="project" value="InterPro"/>
</dbReference>
<feature type="domain" description="Helix-hairpin-helix DNA-binding motif class 1" evidence="3">
    <location>
        <begin position="453"/>
        <end position="472"/>
    </location>
</feature>
<feature type="region of interest" description="Disordered" evidence="1">
    <location>
        <begin position="278"/>
        <end position="298"/>
    </location>
</feature>
<feature type="compositionally biased region" description="Pro residues" evidence="1">
    <location>
        <begin position="101"/>
        <end position="125"/>
    </location>
</feature>
<dbReference type="SMART" id="SM00278">
    <property type="entry name" value="HhH1"/>
    <property type="match status" value="2"/>
</dbReference>
<dbReference type="Gene3D" id="3.10.560.10">
    <property type="entry name" value="Outer membrane lipoprotein wza domain like"/>
    <property type="match status" value="1"/>
</dbReference>
<dbReference type="Pfam" id="PF10531">
    <property type="entry name" value="SLBB"/>
    <property type="match status" value="1"/>
</dbReference>
<accession>A0A5P2CBV0</accession>
<feature type="region of interest" description="Disordered" evidence="1">
    <location>
        <begin position="375"/>
        <end position="410"/>
    </location>
</feature>
<evidence type="ECO:0000313" key="5">
    <source>
        <dbReference type="Proteomes" id="UP000322927"/>
    </source>
</evidence>
<keyword evidence="2" id="KW-0472">Membrane</keyword>
<sequence length="475" mass="47155">MTIRSASRTVSATSGPGRGPGSDGRAADGRTVDRCVVDGRVVDGRASGGRAFDGHAGTRHVRGRARRRRASGEAVRRRAESLFAEPQAPPWPTAPSSSSPSPVPPSSPVPSSSPSPLPPLVPSPPASLSSPSPLPSPRLDVAGPDAVLMGGSWAEGLPGAGVRRSGTRMTTGWARDAEAAEEEAQAEVAVDTDVVGPASGDGEGARAGSSRKERLGLAVRERLPMWVQARCGLERRAVVALVLILGVGAVFAAQHFWTGRAQPVRPPDVVREAGAVAERGAEPAPSPGAAAQAGRASAGAGAGGGGAAGVVVVDVSGKVRRPGVHRLPAGSRVADALRAAGGVRPGTKTGDLNRARFLVDGEQVVVGGAQAVGGAGGAQGASGAGGAGPGSIGSGAAGPGSSGPGAAGPGAAAPIGLNTATAEQLDELPGVGPVLAQHILDYRAQHGGFRSVEELREVNGIGDRRFADLQGLVRP</sequence>
<evidence type="ECO:0000256" key="2">
    <source>
        <dbReference type="SAM" id="Phobius"/>
    </source>
</evidence>
<reference evidence="4 5" key="1">
    <citation type="submission" date="2018-05" db="EMBL/GenBank/DDBJ databases">
        <title>Streptomyces venezuelae.</title>
        <authorList>
            <person name="Kim W."/>
            <person name="Lee N."/>
            <person name="Cho B.-K."/>
        </authorList>
    </citation>
    <scope>NUCLEOTIDE SEQUENCE [LARGE SCALE GENOMIC DNA]</scope>
    <source>
        <strain evidence="4 5">ATCC 14584</strain>
    </source>
</reference>
<proteinExistence type="predicted"/>
<dbReference type="GO" id="GO:0015628">
    <property type="term" value="P:protein secretion by the type II secretion system"/>
    <property type="evidence" value="ECO:0007669"/>
    <property type="project" value="TreeGrafter"/>
</dbReference>
<dbReference type="PANTHER" id="PTHR21180">
    <property type="entry name" value="ENDONUCLEASE/EXONUCLEASE/PHOSPHATASE FAMILY DOMAIN-CONTAINING PROTEIN 1"/>
    <property type="match status" value="1"/>
</dbReference>
<dbReference type="EMBL" id="CP029192">
    <property type="protein sequence ID" value="QES39278.1"/>
    <property type="molecule type" value="Genomic_DNA"/>
</dbReference>
<evidence type="ECO:0000313" key="4">
    <source>
        <dbReference type="EMBL" id="QES39278.1"/>
    </source>
</evidence>
<dbReference type="Proteomes" id="UP000322927">
    <property type="component" value="Chromosome"/>
</dbReference>
<feature type="compositionally biased region" description="Basic residues" evidence="1">
    <location>
        <begin position="57"/>
        <end position="69"/>
    </location>
</feature>
<dbReference type="InterPro" id="IPR010994">
    <property type="entry name" value="RuvA_2-like"/>
</dbReference>
<dbReference type="SUPFAM" id="SSF47781">
    <property type="entry name" value="RuvA domain 2-like"/>
    <property type="match status" value="1"/>
</dbReference>
<dbReference type="GO" id="GO:0003677">
    <property type="term" value="F:DNA binding"/>
    <property type="evidence" value="ECO:0007669"/>
    <property type="project" value="UniProtKB-KW"/>
</dbReference>
<feature type="compositionally biased region" description="Basic and acidic residues" evidence="1">
    <location>
        <begin position="25"/>
        <end position="43"/>
    </location>
</feature>
<keyword evidence="2" id="KW-0812">Transmembrane</keyword>
<organism evidence="4 5">
    <name type="scientific">Streptomyces venezuelae</name>
    <dbReference type="NCBI Taxonomy" id="54571"/>
    <lineage>
        <taxon>Bacteria</taxon>
        <taxon>Bacillati</taxon>
        <taxon>Actinomycetota</taxon>
        <taxon>Actinomycetes</taxon>
        <taxon>Kitasatosporales</taxon>
        <taxon>Streptomycetaceae</taxon>
        <taxon>Streptomyces</taxon>
    </lineage>
</organism>
<dbReference type="Gene3D" id="1.10.150.320">
    <property type="entry name" value="Photosystem II 12 kDa extrinsic protein"/>
    <property type="match status" value="1"/>
</dbReference>
<keyword evidence="2" id="KW-1133">Transmembrane helix</keyword>
<evidence type="ECO:0000256" key="1">
    <source>
        <dbReference type="SAM" id="MobiDB-lite"/>
    </source>
</evidence>
<dbReference type="Pfam" id="PF12836">
    <property type="entry name" value="HHH_3"/>
    <property type="match status" value="1"/>
</dbReference>
<dbReference type="PANTHER" id="PTHR21180:SF32">
    <property type="entry name" value="ENDONUCLEASE_EXONUCLEASE_PHOSPHATASE FAMILY DOMAIN-CONTAINING PROTEIN 1"/>
    <property type="match status" value="1"/>
</dbReference>
<name>A0A5P2CBV0_STRVZ</name>
<feature type="compositionally biased region" description="Basic and acidic residues" evidence="1">
    <location>
        <begin position="70"/>
        <end position="80"/>
    </location>
</feature>
<feature type="region of interest" description="Disordered" evidence="1">
    <location>
        <begin position="1"/>
        <end position="143"/>
    </location>
</feature>
<feature type="compositionally biased region" description="Polar residues" evidence="1">
    <location>
        <begin position="1"/>
        <end position="13"/>
    </location>
</feature>
<dbReference type="AlphaFoldDB" id="A0A5P2CBV0"/>
<keyword evidence="4" id="KW-0238">DNA-binding</keyword>
<dbReference type="GO" id="GO:0015627">
    <property type="term" value="C:type II protein secretion system complex"/>
    <property type="evidence" value="ECO:0007669"/>
    <property type="project" value="TreeGrafter"/>
</dbReference>
<feature type="transmembrane region" description="Helical" evidence="2">
    <location>
        <begin position="237"/>
        <end position="257"/>
    </location>
</feature>
<dbReference type="InterPro" id="IPR003583">
    <property type="entry name" value="Hlx-hairpin-Hlx_DNA-bd_motif"/>
</dbReference>
<dbReference type="InterPro" id="IPR019554">
    <property type="entry name" value="Soluble_ligand-bd"/>
</dbReference>
<gene>
    <name evidence="4" type="ORF">DEJ48_26200</name>
</gene>
<dbReference type="InterPro" id="IPR051675">
    <property type="entry name" value="Endo/Exo/Phosphatase_dom_1"/>
</dbReference>
<feature type="compositionally biased region" description="Gly residues" evidence="1">
    <location>
        <begin position="375"/>
        <end position="408"/>
    </location>
</feature>